<keyword evidence="1" id="KW-1133">Transmembrane helix</keyword>
<name>A0A382BYN3_9ZZZZ</name>
<keyword evidence="1" id="KW-0472">Membrane</keyword>
<organism evidence="2">
    <name type="scientific">marine metagenome</name>
    <dbReference type="NCBI Taxonomy" id="408172"/>
    <lineage>
        <taxon>unclassified sequences</taxon>
        <taxon>metagenomes</taxon>
        <taxon>ecological metagenomes</taxon>
    </lineage>
</organism>
<proteinExistence type="predicted"/>
<evidence type="ECO:0000313" key="2">
    <source>
        <dbReference type="EMBL" id="SVB18920.1"/>
    </source>
</evidence>
<dbReference type="EMBL" id="UINC01031990">
    <property type="protein sequence ID" value="SVB18920.1"/>
    <property type="molecule type" value="Genomic_DNA"/>
</dbReference>
<gene>
    <name evidence="2" type="ORF">METZ01_LOCUS171774</name>
</gene>
<keyword evidence="1" id="KW-0812">Transmembrane</keyword>
<accession>A0A382BYN3</accession>
<sequence>MMAGYGAVYISSTVGIIVTAAGFMVTMFAVYGWSFEPVNDPENSH</sequence>
<protein>
    <submittedName>
        <fullName evidence="2">Uncharacterized protein</fullName>
    </submittedName>
</protein>
<reference evidence="2" key="1">
    <citation type="submission" date="2018-05" db="EMBL/GenBank/DDBJ databases">
        <authorList>
            <person name="Lanie J.A."/>
            <person name="Ng W.-L."/>
            <person name="Kazmierczak K.M."/>
            <person name="Andrzejewski T.M."/>
            <person name="Davidsen T.M."/>
            <person name="Wayne K.J."/>
            <person name="Tettelin H."/>
            <person name="Glass J.I."/>
            <person name="Rusch D."/>
            <person name="Podicherti R."/>
            <person name="Tsui H.-C.T."/>
            <person name="Winkler M.E."/>
        </authorList>
    </citation>
    <scope>NUCLEOTIDE SEQUENCE</scope>
</reference>
<dbReference type="AlphaFoldDB" id="A0A382BYN3"/>
<feature type="transmembrane region" description="Helical" evidence="1">
    <location>
        <begin position="7"/>
        <end position="33"/>
    </location>
</feature>
<evidence type="ECO:0000256" key="1">
    <source>
        <dbReference type="SAM" id="Phobius"/>
    </source>
</evidence>